<protein>
    <recommendedName>
        <fullName evidence="3">DUF2442 domain-containing protein</fullName>
    </recommendedName>
</protein>
<evidence type="ECO:0000313" key="2">
    <source>
        <dbReference type="Proteomes" id="UP000295135"/>
    </source>
</evidence>
<keyword evidence="2" id="KW-1185">Reference proteome</keyword>
<dbReference type="Proteomes" id="UP000295135">
    <property type="component" value="Unassembled WGS sequence"/>
</dbReference>
<dbReference type="OrthoDB" id="8563470at2"/>
<dbReference type="RefSeq" id="WP_126461036.1">
    <property type="nucleotide sequence ID" value="NZ_AP018721.1"/>
</dbReference>
<sequence length="99" mass="10848">MDDLDRTIEAAIRRGEDLAGHEPRAISARFDIERKRLVIELSTGAELSISPSLLNLPEGADLSGVQILGDGYDLYFPKIDEGVFVPDLCRSAFDMQLAA</sequence>
<proteinExistence type="predicted"/>
<dbReference type="AlphaFoldDB" id="A0A4R3JXC4"/>
<reference evidence="1 2" key="1">
    <citation type="submission" date="2019-03" db="EMBL/GenBank/DDBJ databases">
        <title>Genomic Encyclopedia of Type Strains, Phase IV (KMG-IV): sequencing the most valuable type-strain genomes for metagenomic binning, comparative biology and taxonomic classification.</title>
        <authorList>
            <person name="Goeker M."/>
        </authorList>
    </citation>
    <scope>NUCLEOTIDE SEQUENCE [LARGE SCALE GENOMIC DNA]</scope>
    <source>
        <strain evidence="1 2">DSM 103923</strain>
    </source>
</reference>
<name>A0A4R3JXC4_9PROT</name>
<organism evidence="1 2">
    <name type="scientific">Sulfuritortus calidifontis</name>
    <dbReference type="NCBI Taxonomy" id="1914471"/>
    <lineage>
        <taxon>Bacteria</taxon>
        <taxon>Pseudomonadati</taxon>
        <taxon>Pseudomonadota</taxon>
        <taxon>Betaproteobacteria</taxon>
        <taxon>Nitrosomonadales</taxon>
        <taxon>Thiobacillaceae</taxon>
        <taxon>Sulfuritortus</taxon>
    </lineage>
</organism>
<gene>
    <name evidence="1" type="ORF">EDC61_109132</name>
</gene>
<dbReference type="EMBL" id="SLZY01000009">
    <property type="protein sequence ID" value="TCS71586.1"/>
    <property type="molecule type" value="Genomic_DNA"/>
</dbReference>
<comment type="caution">
    <text evidence="1">The sequence shown here is derived from an EMBL/GenBank/DDBJ whole genome shotgun (WGS) entry which is preliminary data.</text>
</comment>
<dbReference type="Gene3D" id="3.30.2020.40">
    <property type="entry name" value="Uncharacterised protein PF10387, DUF2442"/>
    <property type="match status" value="1"/>
</dbReference>
<evidence type="ECO:0008006" key="3">
    <source>
        <dbReference type="Google" id="ProtNLM"/>
    </source>
</evidence>
<evidence type="ECO:0000313" key="1">
    <source>
        <dbReference type="EMBL" id="TCS71586.1"/>
    </source>
</evidence>
<accession>A0A4R3JXC4</accession>